<dbReference type="CDD" id="cd19067">
    <property type="entry name" value="PfuEndoQ-like"/>
    <property type="match status" value="1"/>
</dbReference>
<proteinExistence type="predicted"/>
<evidence type="ECO:0000313" key="2">
    <source>
        <dbReference type="Proteomes" id="UP001431131"/>
    </source>
</evidence>
<dbReference type="InterPro" id="IPR010994">
    <property type="entry name" value="RuvA_2-like"/>
</dbReference>
<sequence length="390" mass="44123">MQNYYVDLHIHIGRTNSGKPVKITGAKTLTIENILEEATDVKGMDMIGVIDCHVPEVILELEKLIEKGEVFPYQEGGLRFKNVTLLLGSEIEIYDENCHGPIHTLAFLPTIEKMKDFSNWLSTKMKNITLSSQRIYADGRELQSKVKELSGIFIPAHVFTPYKSLYGRGVKHSLTEVFDEKLIDGIELGLSSNTDMADQIQELHNYTFVSNSDAHSLPKIAREYQIIQMEEPTFEEFRKALKNEEGRKIVANYGLDPLLGKYHKTTCEKCYHLIEDVRQEVCPSCGHKKIVKGVFDRLQELKNTEEKGPNRPPYIHQVPLEFIPGLGPKTLRKLRDHFRTEMSILHEVPEEALREVVSDQIVDAIMNARGGTLTLQAGGGGKYGKVDSSK</sequence>
<dbReference type="SUPFAM" id="SSF89550">
    <property type="entry name" value="PHP domain-like"/>
    <property type="match status" value="1"/>
</dbReference>
<dbReference type="PANTHER" id="PTHR40084">
    <property type="entry name" value="PHOSPHOHYDROLASE, PHP FAMILY"/>
    <property type="match status" value="1"/>
</dbReference>
<dbReference type="AlphaFoldDB" id="A0AAW5E4K9"/>
<protein>
    <submittedName>
        <fullName evidence="1">Endonuclease Q family protein</fullName>
    </submittedName>
</protein>
<keyword evidence="1" id="KW-0378">Hydrolase</keyword>
<keyword evidence="1" id="KW-0540">Nuclease</keyword>
<dbReference type="InterPro" id="IPR016195">
    <property type="entry name" value="Pol/histidinol_Pase-like"/>
</dbReference>
<dbReference type="EMBL" id="JAKTTI010000005">
    <property type="protein sequence ID" value="MCH1624832.1"/>
    <property type="molecule type" value="Genomic_DNA"/>
</dbReference>
<dbReference type="InterPro" id="IPR036283">
    <property type="entry name" value="NOB1_Zf-like_sf"/>
</dbReference>
<dbReference type="Pfam" id="PF13263">
    <property type="entry name" value="PHP_C"/>
    <property type="match status" value="1"/>
</dbReference>
<dbReference type="Proteomes" id="UP001431131">
    <property type="component" value="Unassembled WGS sequence"/>
</dbReference>
<dbReference type="Gene3D" id="3.20.20.140">
    <property type="entry name" value="Metal-dependent hydrolases"/>
    <property type="match status" value="1"/>
</dbReference>
<dbReference type="SUPFAM" id="SSF47781">
    <property type="entry name" value="RuvA domain 2-like"/>
    <property type="match status" value="1"/>
</dbReference>
<evidence type="ECO:0000313" key="1">
    <source>
        <dbReference type="EMBL" id="MCH1624832.1"/>
    </source>
</evidence>
<organism evidence="1 2">
    <name type="scientific">Fredinandcohnia quinoae</name>
    <dbReference type="NCBI Taxonomy" id="2918902"/>
    <lineage>
        <taxon>Bacteria</taxon>
        <taxon>Bacillati</taxon>
        <taxon>Bacillota</taxon>
        <taxon>Bacilli</taxon>
        <taxon>Bacillales</taxon>
        <taxon>Bacillaceae</taxon>
        <taxon>Fredinandcohnia</taxon>
    </lineage>
</organism>
<dbReference type="SUPFAM" id="SSF144206">
    <property type="entry name" value="NOB1 zinc finger-like"/>
    <property type="match status" value="1"/>
</dbReference>
<comment type="caution">
    <text evidence="1">The sequence shown here is derived from an EMBL/GenBank/DDBJ whole genome shotgun (WGS) entry which is preliminary data.</text>
</comment>
<dbReference type="RefSeq" id="WP_240253559.1">
    <property type="nucleotide sequence ID" value="NZ_JAKTTI010000005.1"/>
</dbReference>
<keyword evidence="2" id="KW-1185">Reference proteome</keyword>
<keyword evidence="1" id="KW-0255">Endonuclease</keyword>
<reference evidence="1" key="1">
    <citation type="submission" date="2022-02" db="EMBL/GenBank/DDBJ databases">
        <title>Fredinandcohnia quinoae sp. nov. isolated from Chenopodium quinoa seeds.</title>
        <authorList>
            <person name="Saati-Santamaria Z."/>
            <person name="Flores-Felix J.D."/>
            <person name="Igual J.M."/>
            <person name="Velazquez E."/>
            <person name="Garcia-Fraile P."/>
            <person name="Martinez-Molina E."/>
        </authorList>
    </citation>
    <scope>NUCLEOTIDE SEQUENCE</scope>
    <source>
        <strain evidence="1">SECRCQ15</strain>
    </source>
</reference>
<name>A0AAW5E4K9_9BACI</name>
<gene>
    <name evidence="1" type="ORF">MJG50_05795</name>
</gene>
<dbReference type="GO" id="GO:0004519">
    <property type="term" value="F:endonuclease activity"/>
    <property type="evidence" value="ECO:0007669"/>
    <property type="project" value="UniProtKB-KW"/>
</dbReference>
<accession>A0AAW5E4K9</accession>
<dbReference type="PANTHER" id="PTHR40084:SF1">
    <property type="entry name" value="PHOSPHOTRANSFERASE"/>
    <property type="match status" value="1"/>
</dbReference>